<comment type="caution">
    <text evidence="2">The sequence shown here is derived from an EMBL/GenBank/DDBJ whole genome shotgun (WGS) entry which is preliminary data.</text>
</comment>
<dbReference type="CDD" id="cd14671">
    <property type="entry name" value="PAAR_like"/>
    <property type="match status" value="1"/>
</dbReference>
<sequence>MSKIVALQTDPTADGSVVVVPSTQVTLNGLPIATQGSNLIYKGSPTDQPLEFVSGILINNKPLTFVGAKTSAGSTILTANQTTATIEAADGAGEGTEEEPKEVSKRVELRSKYPMLQVYELAKESAKSTFYLLISSFFHGEIPMIAYGNLYDALMDDKDAMMPPIKVLSSGLSGGDRAKYIKEKKWIEVREDTVLKAVEGKKNEKQEARAELLKSLLEEYGHFLDDVLRNKFSTVGKDTQRDEGAVFSYYYTNYKIKDKKIDFAVAVVDGAEKKLVIDLRDIQQDLAETIQRADKDFQDEFGEFFKAGKGDMKMKHCGHFDFEANMFEKTGMDKYWLNWMYLGNYMRDMSQMIVPTVTDFSDEEDAKLDAMDKRIRDESYSWADAIKPTRKTWTKIIEVLAASHTMTEIRGDQAEGLPDKAKKLFEAKDQTASKGNPIVDFAKDKAVDIGMKAFQLSLDYVSFIKHFEGFNQEELGVYRPEEHIDNPIYAVTLDDLNNEGFYCPPDDINSEEVKKDPRIDEGLGMSKHIHFTENHVKIQNAKGFGTKYEGGKLPTATECMKQRFISGVNKYKNASNPHAQGMGIRDIGAGLHILEDYFAHTNFCEILLIKHGISVHPWVDFSSPELSSHKGVGRFKLDSKKYKGATKEERKEPQKLDPSINNSYWDIVELYNDLKEKGNITLLPSFWVDGFYFTYQPKGGNKKLYLVSHSRVPNVNQVGDPLSLNCSEERKKFVYSCTGLSISEIDQYSFLTNNEVPYVANIPVVSGYFSGEDTAHSLIDAAEGLFKQTEINLKTIAMYEDAKYSKMLKLVDMLAFYVLSDLMLTQKEKEKNAKDTGLDYSKILEGYTTFIEVRGIVVGVIERAKGGGGWLLTAVVWLIESMVNALYAAIMNLVKSVVISMLEVVNNIILYKQNLQIGRNVGIDPSHTQLAKDEFEHPLHTLASDLACEAVFGVGRIIRDLVIDKGKPVKITGMDLYNEAIKYMQHPAYCDWADAIAVKWIQENPNKIEERHAKDAAFHIATETGKWIKRTVEEMEAELRKSINIITEWIKDLREKFEELKELIAKFLNEVERYFQMTKRELKKAIDEIGEEIDKKMRQYRKGLKELQEEGEKWMKKVWENGLGAITPEERIEFNIWAKRVELKTQEILAEMRNEHSSLEQGDVGNIEQEVLAYHHSVIQSKKEYLNDETDFAGKLYQYCFYDTKDEQYKKFGILMDNYYKVLEVETNTERIYLAKSAKDHLARANDSSRYSLLFEDNDTGLSMDNSLYKKPKKKGWFG</sequence>
<evidence type="ECO:0000256" key="1">
    <source>
        <dbReference type="SAM" id="Coils"/>
    </source>
</evidence>
<dbReference type="Proteomes" id="UP001144347">
    <property type="component" value="Unassembled WGS sequence"/>
</dbReference>
<dbReference type="Pfam" id="PF07217">
    <property type="entry name" value="Het-C"/>
    <property type="match status" value="1"/>
</dbReference>
<accession>A0ABT4L3A8</accession>
<evidence type="ECO:0000313" key="2">
    <source>
        <dbReference type="EMBL" id="MCZ4242400.1"/>
    </source>
</evidence>
<organism evidence="2 3">
    <name type="scientific">Pedobacter punctiformis</name>
    <dbReference type="NCBI Taxonomy" id="3004097"/>
    <lineage>
        <taxon>Bacteria</taxon>
        <taxon>Pseudomonadati</taxon>
        <taxon>Bacteroidota</taxon>
        <taxon>Sphingobacteriia</taxon>
        <taxon>Sphingobacteriales</taxon>
        <taxon>Sphingobacteriaceae</taxon>
        <taxon>Pedobacter</taxon>
    </lineage>
</organism>
<gene>
    <name evidence="2" type="ORF">O0955_00160</name>
</gene>
<keyword evidence="1" id="KW-0175">Coiled coil</keyword>
<keyword evidence="3" id="KW-1185">Reference proteome</keyword>
<evidence type="ECO:0000313" key="3">
    <source>
        <dbReference type="Proteomes" id="UP001144347"/>
    </source>
</evidence>
<proteinExistence type="predicted"/>
<dbReference type="RefSeq" id="WP_269425519.1">
    <property type="nucleotide sequence ID" value="NZ_JAPWGM010000001.1"/>
</dbReference>
<reference evidence="2" key="1">
    <citation type="submission" date="2022-12" db="EMBL/GenBank/DDBJ databases">
        <title>Genome sequence of HCMS5-2.</title>
        <authorList>
            <person name="Woo H."/>
        </authorList>
    </citation>
    <scope>NUCLEOTIDE SEQUENCE</scope>
    <source>
        <strain evidence="2">HCMS5-2</strain>
    </source>
</reference>
<dbReference type="EMBL" id="JAPWGM010000001">
    <property type="protein sequence ID" value="MCZ4242400.1"/>
    <property type="molecule type" value="Genomic_DNA"/>
</dbReference>
<dbReference type="InterPro" id="IPR010816">
    <property type="entry name" value="Het-C"/>
</dbReference>
<feature type="coiled-coil region" evidence="1">
    <location>
        <begin position="1050"/>
        <end position="1117"/>
    </location>
</feature>
<name>A0ABT4L3A8_9SPHI</name>
<protein>
    <submittedName>
        <fullName evidence="2">Uncharacterized protein</fullName>
    </submittedName>
</protein>